<dbReference type="PANTHER" id="PTHR22923:SF116">
    <property type="entry name" value="C1Q DOMAIN-CONTAINING PROTEIN"/>
    <property type="match status" value="1"/>
</dbReference>
<dbReference type="EMBL" id="JAIWYP010000003">
    <property type="protein sequence ID" value="KAH3849537.1"/>
    <property type="molecule type" value="Genomic_DNA"/>
</dbReference>
<protein>
    <recommendedName>
        <fullName evidence="4">C1q domain-containing protein</fullName>
    </recommendedName>
</protein>
<dbReference type="InterPro" id="IPR001073">
    <property type="entry name" value="C1q_dom"/>
</dbReference>
<dbReference type="AlphaFoldDB" id="A0A9D4L2M2"/>
<accession>A0A9D4L2M2</accession>
<evidence type="ECO:0000313" key="6">
    <source>
        <dbReference type="Proteomes" id="UP000828390"/>
    </source>
</evidence>
<dbReference type="Proteomes" id="UP000828390">
    <property type="component" value="Unassembled WGS sequence"/>
</dbReference>
<comment type="subcellular location">
    <subcellularLocation>
        <location evidence="1">Secreted</location>
    </subcellularLocation>
</comment>
<evidence type="ECO:0000313" key="5">
    <source>
        <dbReference type="EMBL" id="KAH3849537.1"/>
    </source>
</evidence>
<reference evidence="5" key="2">
    <citation type="submission" date="2020-11" db="EMBL/GenBank/DDBJ databases">
        <authorList>
            <person name="McCartney M.A."/>
            <person name="Auch B."/>
            <person name="Kono T."/>
            <person name="Mallez S."/>
            <person name="Becker A."/>
            <person name="Gohl D.M."/>
            <person name="Silverstein K.A.T."/>
            <person name="Koren S."/>
            <person name="Bechman K.B."/>
            <person name="Herman A."/>
            <person name="Abrahante J.E."/>
            <person name="Garbe J."/>
        </authorList>
    </citation>
    <scope>NUCLEOTIDE SEQUENCE</scope>
    <source>
        <strain evidence="5">Duluth1</strain>
        <tissue evidence="5">Whole animal</tissue>
    </source>
</reference>
<evidence type="ECO:0000256" key="2">
    <source>
        <dbReference type="ARBA" id="ARBA00022525"/>
    </source>
</evidence>
<dbReference type="InterPro" id="IPR008983">
    <property type="entry name" value="Tumour_necrosis_fac-like_dom"/>
</dbReference>
<keyword evidence="6" id="KW-1185">Reference proteome</keyword>
<evidence type="ECO:0000256" key="3">
    <source>
        <dbReference type="ARBA" id="ARBA00022729"/>
    </source>
</evidence>
<dbReference type="InterPro" id="IPR050822">
    <property type="entry name" value="Cerebellin_Synaptic_Org"/>
</dbReference>
<dbReference type="PANTHER" id="PTHR22923">
    <property type="entry name" value="CEREBELLIN-RELATED"/>
    <property type="match status" value="1"/>
</dbReference>
<dbReference type="Pfam" id="PF00386">
    <property type="entry name" value="C1q"/>
    <property type="match status" value="1"/>
</dbReference>
<keyword evidence="3" id="KW-0732">Signal</keyword>
<sequence length="321" mass="35469">MDLMCQDEPKHDNEERLLERVFKNELALETLLKEIKGTNEDVIKGLREMRNTKSVVGELAYKLERSETVTTLKTGKFMKDALSNITSELLRIRSNLEDATSDRQTDVPSAIKRGPPSIQPVYFHARSPAEVKLDANQDVIFTFIELNEGSGYNSSSGIFTASIAGLNMFSVVIFKNGTLIQVARNNGSSGSSPCATMQVISTIAVGDPVWIRTVARTELHENDGLIRNAFSIRSQKEVLRVIMSNILAEGPQYQQQAMPGTSRLCAKAPTSIGLRLDVSGCLPSSSRIGSVILVYVRVSGDRQPFLDETLMRADVWNCCDH</sequence>
<organism evidence="5 6">
    <name type="scientific">Dreissena polymorpha</name>
    <name type="common">Zebra mussel</name>
    <name type="synonym">Mytilus polymorpha</name>
    <dbReference type="NCBI Taxonomy" id="45954"/>
    <lineage>
        <taxon>Eukaryota</taxon>
        <taxon>Metazoa</taxon>
        <taxon>Spiralia</taxon>
        <taxon>Lophotrochozoa</taxon>
        <taxon>Mollusca</taxon>
        <taxon>Bivalvia</taxon>
        <taxon>Autobranchia</taxon>
        <taxon>Heteroconchia</taxon>
        <taxon>Euheterodonta</taxon>
        <taxon>Imparidentia</taxon>
        <taxon>Neoheterodontei</taxon>
        <taxon>Myida</taxon>
        <taxon>Dreissenoidea</taxon>
        <taxon>Dreissenidae</taxon>
        <taxon>Dreissena</taxon>
    </lineage>
</organism>
<gene>
    <name evidence="5" type="ORF">DPMN_091940</name>
</gene>
<dbReference type="GO" id="GO:0005576">
    <property type="term" value="C:extracellular region"/>
    <property type="evidence" value="ECO:0007669"/>
    <property type="project" value="UniProtKB-SubCell"/>
</dbReference>
<evidence type="ECO:0000256" key="1">
    <source>
        <dbReference type="ARBA" id="ARBA00004613"/>
    </source>
</evidence>
<feature type="domain" description="C1q" evidence="4">
    <location>
        <begin position="130"/>
        <end position="230"/>
    </location>
</feature>
<comment type="caution">
    <text evidence="5">The sequence shown here is derived from an EMBL/GenBank/DDBJ whole genome shotgun (WGS) entry which is preliminary data.</text>
</comment>
<proteinExistence type="predicted"/>
<dbReference type="SUPFAM" id="SSF49842">
    <property type="entry name" value="TNF-like"/>
    <property type="match status" value="1"/>
</dbReference>
<keyword evidence="2" id="KW-0964">Secreted</keyword>
<evidence type="ECO:0000259" key="4">
    <source>
        <dbReference type="Pfam" id="PF00386"/>
    </source>
</evidence>
<reference evidence="5" key="1">
    <citation type="journal article" date="2019" name="bioRxiv">
        <title>The Genome of the Zebra Mussel, Dreissena polymorpha: A Resource for Invasive Species Research.</title>
        <authorList>
            <person name="McCartney M.A."/>
            <person name="Auch B."/>
            <person name="Kono T."/>
            <person name="Mallez S."/>
            <person name="Zhang Y."/>
            <person name="Obille A."/>
            <person name="Becker A."/>
            <person name="Abrahante J.E."/>
            <person name="Garbe J."/>
            <person name="Badalamenti J.P."/>
            <person name="Herman A."/>
            <person name="Mangelson H."/>
            <person name="Liachko I."/>
            <person name="Sullivan S."/>
            <person name="Sone E.D."/>
            <person name="Koren S."/>
            <person name="Silverstein K.A.T."/>
            <person name="Beckman K.B."/>
            <person name="Gohl D.M."/>
        </authorList>
    </citation>
    <scope>NUCLEOTIDE SEQUENCE</scope>
    <source>
        <strain evidence="5">Duluth1</strain>
        <tissue evidence="5">Whole animal</tissue>
    </source>
</reference>
<dbReference type="Gene3D" id="2.60.120.40">
    <property type="match status" value="1"/>
</dbReference>
<name>A0A9D4L2M2_DREPO</name>